<comment type="caution">
    <text evidence="1">The sequence shown here is derived from an EMBL/GenBank/DDBJ whole genome shotgun (WGS) entry which is preliminary data.</text>
</comment>
<keyword evidence="2" id="KW-1185">Reference proteome</keyword>
<evidence type="ECO:0000313" key="1">
    <source>
        <dbReference type="EMBL" id="MCY9610555.1"/>
    </source>
</evidence>
<dbReference type="Pfam" id="PF05133">
    <property type="entry name" value="SPP1_portal"/>
    <property type="match status" value="1"/>
</dbReference>
<accession>A0ABT4G3A4</accession>
<evidence type="ECO:0000313" key="2">
    <source>
        <dbReference type="Proteomes" id="UP001209276"/>
    </source>
</evidence>
<protein>
    <submittedName>
        <fullName evidence="1">Phage portal protein</fullName>
    </submittedName>
</protein>
<name>A0ABT4G3A4_PANTH</name>
<dbReference type="GeneID" id="76999582"/>
<dbReference type="EMBL" id="JAMDMM010000059">
    <property type="protein sequence ID" value="MCY9610555.1"/>
    <property type="molecule type" value="Genomic_DNA"/>
</dbReference>
<organism evidence="1 2">
    <name type="scientific">Paenibacillus thiaminolyticus</name>
    <name type="common">Bacillus thiaminolyticus</name>
    <dbReference type="NCBI Taxonomy" id="49283"/>
    <lineage>
        <taxon>Bacteria</taxon>
        <taxon>Bacillati</taxon>
        <taxon>Bacillota</taxon>
        <taxon>Bacilli</taxon>
        <taxon>Bacillales</taxon>
        <taxon>Paenibacillaceae</taxon>
        <taxon>Paenibacillus</taxon>
    </lineage>
</organism>
<reference evidence="1 2" key="1">
    <citation type="submission" date="2022-05" db="EMBL/GenBank/DDBJ databases">
        <title>Genome Sequencing of Bee-Associated Microbes.</title>
        <authorList>
            <person name="Dunlap C."/>
        </authorList>
    </citation>
    <scope>NUCLEOTIDE SEQUENCE [LARGE SCALE GENOMIC DNA]</scope>
    <source>
        <strain evidence="1 2">NRRL B-14613</strain>
    </source>
</reference>
<dbReference type="RefSeq" id="WP_244194227.1">
    <property type="nucleotide sequence ID" value="NZ_CABMNB010000029.1"/>
</dbReference>
<sequence>MLGKPMSIQTKNDTYHKTLTDIFNDAMMRRLQSIGEEAINKGISWLHPYYNESGDLCFKKMKSEEIIPLWKDEEHTELMAVIRVYDVVVYNGLNRSTVTKVEWWDVNGVRRYVVQNGLVPDVEAGEEGSHFTLIVGDEEKPMNWERVPFIAWKYNSREQPLIEIIKELVDDYDRNKSDNSNNIEDLPNSIYVVDNYDGTSGSEFRKNISIYRTVFTREGGSVKSVNIEINTEAYTKKKRCSAFSFCVKLQAFHV</sequence>
<proteinExistence type="predicted"/>
<dbReference type="InterPro" id="IPR021145">
    <property type="entry name" value="Portal_protein_SPP1_Gp6-like"/>
</dbReference>
<dbReference type="Proteomes" id="UP001209276">
    <property type="component" value="Unassembled WGS sequence"/>
</dbReference>
<gene>
    <name evidence="1" type="ORF">M5W83_25740</name>
</gene>